<evidence type="ECO:0008006" key="3">
    <source>
        <dbReference type="Google" id="ProtNLM"/>
    </source>
</evidence>
<proteinExistence type="predicted"/>
<dbReference type="OrthoDB" id="5676144at2"/>
<reference evidence="1 2" key="1">
    <citation type="submission" date="2017-02" db="EMBL/GenBank/DDBJ databases">
        <authorList>
            <person name="Peterson S.W."/>
        </authorList>
    </citation>
    <scope>NUCLEOTIDE SEQUENCE [LARGE SCALE GENOMIC DNA]</scope>
    <source>
        <strain evidence="1">Psychrobacter_piechaudii</strain>
    </source>
</reference>
<sequence>MKLLTLLILISLTLSGCHIERAFDYPDEYKGYYFHGKYPTKGSALAEQTKKDMLDCGFRNTWNNIGYMTKNEVAISSMCMENKGYSKNPPVSG</sequence>
<protein>
    <recommendedName>
        <fullName evidence="3">Lipoprotein</fullName>
    </recommendedName>
</protein>
<organism evidence="1 2">
    <name type="scientific">Psychrobacter piechaudii</name>
    <dbReference type="NCBI Taxonomy" id="1945521"/>
    <lineage>
        <taxon>Bacteria</taxon>
        <taxon>Pseudomonadati</taxon>
        <taxon>Pseudomonadota</taxon>
        <taxon>Gammaproteobacteria</taxon>
        <taxon>Moraxellales</taxon>
        <taxon>Moraxellaceae</taxon>
        <taxon>Psychrobacter</taxon>
    </lineage>
</organism>
<dbReference type="Proteomes" id="UP000188357">
    <property type="component" value="Unassembled WGS sequence"/>
</dbReference>
<name>A0A1R4GY01_9GAMM</name>
<evidence type="ECO:0000313" key="1">
    <source>
        <dbReference type="EMBL" id="SJM73086.1"/>
    </source>
</evidence>
<dbReference type="EMBL" id="FUGE01000253">
    <property type="protein sequence ID" value="SJM73086.1"/>
    <property type="molecule type" value="Genomic_DNA"/>
</dbReference>
<gene>
    <name evidence="1" type="ORF">A1232T_02292</name>
</gene>
<dbReference type="AlphaFoldDB" id="A0A1R4GY01"/>
<keyword evidence="2" id="KW-1185">Reference proteome</keyword>
<evidence type="ECO:0000313" key="2">
    <source>
        <dbReference type="Proteomes" id="UP000188357"/>
    </source>
</evidence>
<dbReference type="PROSITE" id="PS51257">
    <property type="entry name" value="PROKAR_LIPOPROTEIN"/>
    <property type="match status" value="1"/>
</dbReference>
<dbReference type="RefSeq" id="WP_077452048.1">
    <property type="nucleotide sequence ID" value="NZ_FUGE01000253.1"/>
</dbReference>
<accession>A0A1R4GY01</accession>